<feature type="domain" description="RNA polymerase sigma-70 region 2" evidence="5">
    <location>
        <begin position="14"/>
        <end position="80"/>
    </location>
</feature>
<feature type="domain" description="RNA polymerase sigma factor 70 region 4 type 2" evidence="6">
    <location>
        <begin position="114"/>
        <end position="164"/>
    </location>
</feature>
<dbReference type="NCBIfam" id="NF009180">
    <property type="entry name" value="PRK12528.1"/>
    <property type="match status" value="1"/>
</dbReference>
<dbReference type="Gene3D" id="1.10.10.10">
    <property type="entry name" value="Winged helix-like DNA-binding domain superfamily/Winged helix DNA-binding domain"/>
    <property type="match status" value="1"/>
</dbReference>
<dbReference type="InterPro" id="IPR014284">
    <property type="entry name" value="RNA_pol_sigma-70_dom"/>
</dbReference>
<dbReference type="SUPFAM" id="SSF88659">
    <property type="entry name" value="Sigma3 and sigma4 domains of RNA polymerase sigma factors"/>
    <property type="match status" value="1"/>
</dbReference>
<dbReference type="EMBL" id="LT907988">
    <property type="protein sequence ID" value="SOE49954.1"/>
    <property type="molecule type" value="Genomic_DNA"/>
</dbReference>
<dbReference type="Gene3D" id="1.10.1740.10">
    <property type="match status" value="1"/>
</dbReference>
<dbReference type="InterPro" id="IPR013324">
    <property type="entry name" value="RNA_pol_sigma_r3/r4-like"/>
</dbReference>
<evidence type="ECO:0000313" key="9">
    <source>
        <dbReference type="Proteomes" id="UP000078558"/>
    </source>
</evidence>
<sequence>MPGVTLDSQHLHALYSDHHGWLHGWLRRRLGNTWDAADLAHDTFIRVMTGRRPVADLGPEPRALLTHIAKGLVVDHWRRQEVERAYLDALSQLPEASHPSPESRLLILQALCRIEAMLRGLPARTREIFLLAQLDGLTYAVIARRMGVSLITVKRHMRDAFLACLALD</sequence>
<evidence type="ECO:0000256" key="3">
    <source>
        <dbReference type="ARBA" id="ARBA00023082"/>
    </source>
</evidence>
<dbReference type="PANTHER" id="PTHR43133">
    <property type="entry name" value="RNA POLYMERASE ECF-TYPE SIGMA FACTO"/>
    <property type="match status" value="1"/>
</dbReference>
<keyword evidence="2" id="KW-0805">Transcription regulation</keyword>
<evidence type="ECO:0000259" key="6">
    <source>
        <dbReference type="Pfam" id="PF08281"/>
    </source>
</evidence>
<gene>
    <name evidence="7" type="ORF">ODI_00421</name>
    <name evidence="8" type="ORF">ODI_R2416</name>
</gene>
<evidence type="ECO:0000256" key="1">
    <source>
        <dbReference type="ARBA" id="ARBA00010641"/>
    </source>
</evidence>
<reference evidence="8 9" key="2">
    <citation type="submission" date="2017-08" db="EMBL/GenBank/DDBJ databases">
        <authorList>
            <person name="de Groot N.N."/>
        </authorList>
    </citation>
    <scope>NUCLEOTIDE SEQUENCE [LARGE SCALE GENOMIC DNA]</scope>
    <source>
        <strain evidence="8">Orrdi1</strain>
    </source>
</reference>
<accession>A0A1C3JY78</accession>
<dbReference type="Pfam" id="PF08281">
    <property type="entry name" value="Sigma70_r4_2"/>
    <property type="match status" value="1"/>
</dbReference>
<dbReference type="STRING" id="1851544.ODI_00421"/>
<dbReference type="EMBL" id="FLRC01000007">
    <property type="protein sequence ID" value="SBT24219.1"/>
    <property type="molecule type" value="Genomic_DNA"/>
</dbReference>
<name>A0A1C3JY78_9BURK</name>
<dbReference type="SUPFAM" id="SSF88946">
    <property type="entry name" value="Sigma2 domain of RNA polymerase sigma factors"/>
    <property type="match status" value="1"/>
</dbReference>
<keyword evidence="3" id="KW-0731">Sigma factor</keyword>
<dbReference type="Proteomes" id="UP000078558">
    <property type="component" value="Chromosome I"/>
</dbReference>
<dbReference type="KEGG" id="odi:ODI_R2416"/>
<dbReference type="InterPro" id="IPR007627">
    <property type="entry name" value="RNA_pol_sigma70_r2"/>
</dbReference>
<comment type="similarity">
    <text evidence="1">Belongs to the sigma-70 factor family. ECF subfamily.</text>
</comment>
<dbReference type="CDD" id="cd06171">
    <property type="entry name" value="Sigma70_r4"/>
    <property type="match status" value="1"/>
</dbReference>
<dbReference type="PANTHER" id="PTHR43133:SF63">
    <property type="entry name" value="RNA POLYMERASE SIGMA FACTOR FECI-RELATED"/>
    <property type="match status" value="1"/>
</dbReference>
<dbReference type="GO" id="GO:0006352">
    <property type="term" value="P:DNA-templated transcription initiation"/>
    <property type="evidence" value="ECO:0007669"/>
    <property type="project" value="InterPro"/>
</dbReference>
<evidence type="ECO:0000256" key="4">
    <source>
        <dbReference type="ARBA" id="ARBA00023163"/>
    </source>
</evidence>
<dbReference type="InterPro" id="IPR013249">
    <property type="entry name" value="RNA_pol_sigma70_r4_t2"/>
</dbReference>
<dbReference type="Pfam" id="PF04542">
    <property type="entry name" value="Sigma70_r2"/>
    <property type="match status" value="1"/>
</dbReference>
<dbReference type="AlphaFoldDB" id="A0A1C3JY78"/>
<evidence type="ECO:0000313" key="8">
    <source>
        <dbReference type="EMBL" id="SOE49954.1"/>
    </source>
</evidence>
<evidence type="ECO:0000313" key="7">
    <source>
        <dbReference type="EMBL" id="SBT24219.1"/>
    </source>
</evidence>
<dbReference type="NCBIfam" id="TIGR02937">
    <property type="entry name" value="sigma70-ECF"/>
    <property type="match status" value="1"/>
</dbReference>
<dbReference type="OrthoDB" id="8654550at2"/>
<organism evidence="7 9">
    <name type="scientific">Orrella dioscoreae</name>
    <dbReference type="NCBI Taxonomy" id="1851544"/>
    <lineage>
        <taxon>Bacteria</taxon>
        <taxon>Pseudomonadati</taxon>
        <taxon>Pseudomonadota</taxon>
        <taxon>Betaproteobacteria</taxon>
        <taxon>Burkholderiales</taxon>
        <taxon>Alcaligenaceae</taxon>
        <taxon>Orrella</taxon>
    </lineage>
</organism>
<dbReference type="InterPro" id="IPR039425">
    <property type="entry name" value="RNA_pol_sigma-70-like"/>
</dbReference>
<reference evidence="7 9" key="1">
    <citation type="submission" date="2016-06" db="EMBL/GenBank/DDBJ databases">
        <authorList>
            <person name="Kjaerup R.B."/>
            <person name="Dalgaard T.S."/>
            <person name="Juul-Madsen H.R."/>
        </authorList>
    </citation>
    <scope>NUCLEOTIDE SEQUENCE [LARGE SCALE GENOMIC DNA]</scope>
    <source>
        <strain evidence="7">Orrdi1</strain>
    </source>
</reference>
<dbReference type="GO" id="GO:0016987">
    <property type="term" value="F:sigma factor activity"/>
    <property type="evidence" value="ECO:0007669"/>
    <property type="project" value="UniProtKB-KW"/>
</dbReference>
<protein>
    <submittedName>
        <fullName evidence="7">Probable sigma-70 factor, ECF subfamily</fullName>
    </submittedName>
</protein>
<dbReference type="InterPro" id="IPR036388">
    <property type="entry name" value="WH-like_DNA-bd_sf"/>
</dbReference>
<dbReference type="GO" id="GO:0003677">
    <property type="term" value="F:DNA binding"/>
    <property type="evidence" value="ECO:0007669"/>
    <property type="project" value="InterPro"/>
</dbReference>
<evidence type="ECO:0000256" key="2">
    <source>
        <dbReference type="ARBA" id="ARBA00023015"/>
    </source>
</evidence>
<keyword evidence="4" id="KW-0804">Transcription</keyword>
<dbReference type="InterPro" id="IPR013325">
    <property type="entry name" value="RNA_pol_sigma_r2"/>
</dbReference>
<keyword evidence="9" id="KW-1185">Reference proteome</keyword>
<evidence type="ECO:0000259" key="5">
    <source>
        <dbReference type="Pfam" id="PF04542"/>
    </source>
</evidence>
<proteinExistence type="inferred from homology"/>